<dbReference type="SUPFAM" id="SSF46894">
    <property type="entry name" value="C-terminal effector domain of the bipartite response regulators"/>
    <property type="match status" value="1"/>
</dbReference>
<dbReference type="PANTHER" id="PTHR48111">
    <property type="entry name" value="REGULATOR OF RPOS"/>
    <property type="match status" value="1"/>
</dbReference>
<keyword evidence="2" id="KW-0805">Transcription regulation</keyword>
<evidence type="ECO:0000256" key="5">
    <source>
        <dbReference type="ARBA" id="ARBA00024867"/>
    </source>
</evidence>
<dbReference type="Pfam" id="PF00486">
    <property type="entry name" value="Trans_reg_C"/>
    <property type="match status" value="1"/>
</dbReference>
<evidence type="ECO:0000256" key="4">
    <source>
        <dbReference type="ARBA" id="ARBA00023163"/>
    </source>
</evidence>
<proteinExistence type="predicted"/>
<comment type="function">
    <text evidence="5">May play the central regulatory role in sporulation. It may be an element of the effector pathway responsible for the activation of sporulation genes in response to nutritional stress. Spo0A may act in concert with spo0H (a sigma factor) to control the expression of some genes that are critical to the sporulation process.</text>
</comment>
<name>A0A9D2M930_9FIRM</name>
<dbReference type="AlphaFoldDB" id="A0A9D2M930"/>
<evidence type="ECO:0000256" key="3">
    <source>
        <dbReference type="ARBA" id="ARBA00023125"/>
    </source>
</evidence>
<dbReference type="SMART" id="SM00448">
    <property type="entry name" value="REC"/>
    <property type="match status" value="1"/>
</dbReference>
<dbReference type="Gene3D" id="1.10.10.10">
    <property type="entry name" value="Winged helix-like DNA-binding domain superfamily/Winged helix DNA-binding domain"/>
    <property type="match status" value="1"/>
</dbReference>
<evidence type="ECO:0000256" key="1">
    <source>
        <dbReference type="ARBA" id="ARBA00018672"/>
    </source>
</evidence>
<evidence type="ECO:0000256" key="7">
    <source>
        <dbReference type="PROSITE-ProRule" id="PRU01091"/>
    </source>
</evidence>
<dbReference type="Pfam" id="PF00072">
    <property type="entry name" value="Response_reg"/>
    <property type="match status" value="1"/>
</dbReference>
<dbReference type="PROSITE" id="PS51755">
    <property type="entry name" value="OMPR_PHOB"/>
    <property type="match status" value="1"/>
</dbReference>
<evidence type="ECO:0000313" key="10">
    <source>
        <dbReference type="EMBL" id="HJB56421.1"/>
    </source>
</evidence>
<evidence type="ECO:0000256" key="2">
    <source>
        <dbReference type="ARBA" id="ARBA00023015"/>
    </source>
</evidence>
<dbReference type="EMBL" id="DWYC01000030">
    <property type="protein sequence ID" value="HJB56421.1"/>
    <property type="molecule type" value="Genomic_DNA"/>
</dbReference>
<dbReference type="InterPro" id="IPR001789">
    <property type="entry name" value="Sig_transdc_resp-reg_receiver"/>
</dbReference>
<evidence type="ECO:0000259" key="9">
    <source>
        <dbReference type="PROSITE" id="PS51755"/>
    </source>
</evidence>
<dbReference type="GO" id="GO:0032993">
    <property type="term" value="C:protein-DNA complex"/>
    <property type="evidence" value="ECO:0007669"/>
    <property type="project" value="TreeGrafter"/>
</dbReference>
<evidence type="ECO:0000256" key="6">
    <source>
        <dbReference type="PROSITE-ProRule" id="PRU00169"/>
    </source>
</evidence>
<dbReference type="InterPro" id="IPR039420">
    <property type="entry name" value="WalR-like"/>
</dbReference>
<dbReference type="Proteomes" id="UP000824208">
    <property type="component" value="Unassembled WGS sequence"/>
</dbReference>
<dbReference type="InterPro" id="IPR011006">
    <property type="entry name" value="CheY-like_superfamily"/>
</dbReference>
<dbReference type="GO" id="GO:0005829">
    <property type="term" value="C:cytosol"/>
    <property type="evidence" value="ECO:0007669"/>
    <property type="project" value="TreeGrafter"/>
</dbReference>
<organism evidence="10 11">
    <name type="scientific">Candidatus Flavonifractor intestinipullorum</name>
    <dbReference type="NCBI Taxonomy" id="2838587"/>
    <lineage>
        <taxon>Bacteria</taxon>
        <taxon>Bacillati</taxon>
        <taxon>Bacillota</taxon>
        <taxon>Clostridia</taxon>
        <taxon>Eubacteriales</taxon>
        <taxon>Oscillospiraceae</taxon>
        <taxon>Flavonifractor</taxon>
    </lineage>
</organism>
<dbReference type="SMART" id="SM00862">
    <property type="entry name" value="Trans_reg_C"/>
    <property type="match status" value="1"/>
</dbReference>
<reference evidence="10" key="2">
    <citation type="submission" date="2021-04" db="EMBL/GenBank/DDBJ databases">
        <authorList>
            <person name="Gilroy R."/>
        </authorList>
    </citation>
    <scope>NUCLEOTIDE SEQUENCE</scope>
    <source>
        <strain evidence="10">CHK189-11263</strain>
    </source>
</reference>
<dbReference type="SUPFAM" id="SSF52172">
    <property type="entry name" value="CheY-like"/>
    <property type="match status" value="1"/>
</dbReference>
<dbReference type="InterPro" id="IPR016032">
    <property type="entry name" value="Sig_transdc_resp-reg_C-effctor"/>
</dbReference>
<protein>
    <recommendedName>
        <fullName evidence="1">Stage 0 sporulation protein A homolog</fullName>
    </recommendedName>
</protein>
<keyword evidence="4" id="KW-0804">Transcription</keyword>
<reference evidence="10" key="1">
    <citation type="journal article" date="2021" name="PeerJ">
        <title>Extensive microbial diversity within the chicken gut microbiome revealed by metagenomics and culture.</title>
        <authorList>
            <person name="Gilroy R."/>
            <person name="Ravi A."/>
            <person name="Getino M."/>
            <person name="Pursley I."/>
            <person name="Horton D.L."/>
            <person name="Alikhan N.F."/>
            <person name="Baker D."/>
            <person name="Gharbi K."/>
            <person name="Hall N."/>
            <person name="Watson M."/>
            <person name="Adriaenssens E.M."/>
            <person name="Foster-Nyarko E."/>
            <person name="Jarju S."/>
            <person name="Secka A."/>
            <person name="Antonio M."/>
            <person name="Oren A."/>
            <person name="Chaudhuri R.R."/>
            <person name="La Ragione R."/>
            <person name="Hildebrand F."/>
            <person name="Pallen M.J."/>
        </authorList>
    </citation>
    <scope>NUCLEOTIDE SEQUENCE</scope>
    <source>
        <strain evidence="10">CHK189-11263</strain>
    </source>
</reference>
<dbReference type="GO" id="GO:0000156">
    <property type="term" value="F:phosphorelay response regulator activity"/>
    <property type="evidence" value="ECO:0007669"/>
    <property type="project" value="TreeGrafter"/>
</dbReference>
<dbReference type="GO" id="GO:0000976">
    <property type="term" value="F:transcription cis-regulatory region binding"/>
    <property type="evidence" value="ECO:0007669"/>
    <property type="project" value="TreeGrafter"/>
</dbReference>
<dbReference type="CDD" id="cd17574">
    <property type="entry name" value="REC_OmpR"/>
    <property type="match status" value="1"/>
</dbReference>
<evidence type="ECO:0000313" key="11">
    <source>
        <dbReference type="Proteomes" id="UP000824208"/>
    </source>
</evidence>
<feature type="DNA-binding region" description="OmpR/PhoB-type" evidence="7">
    <location>
        <begin position="127"/>
        <end position="225"/>
    </location>
</feature>
<dbReference type="Gene3D" id="3.40.50.2300">
    <property type="match status" value="1"/>
</dbReference>
<keyword evidence="3 7" id="KW-0238">DNA-binding</keyword>
<dbReference type="PANTHER" id="PTHR48111:SF43">
    <property type="entry name" value="STAGE 0 SPORULATION PROTEIN A HOMOLOG"/>
    <property type="match status" value="1"/>
</dbReference>
<comment type="caution">
    <text evidence="10">The sequence shown here is derived from an EMBL/GenBank/DDBJ whole genome shotgun (WGS) entry which is preliminary data.</text>
</comment>
<dbReference type="InterPro" id="IPR001867">
    <property type="entry name" value="OmpR/PhoB-type_DNA-bd"/>
</dbReference>
<feature type="domain" description="OmpR/PhoB-type" evidence="9">
    <location>
        <begin position="127"/>
        <end position="225"/>
    </location>
</feature>
<accession>A0A9D2M930</accession>
<dbReference type="InterPro" id="IPR036388">
    <property type="entry name" value="WH-like_DNA-bd_sf"/>
</dbReference>
<keyword evidence="6" id="KW-0597">Phosphoprotein</keyword>
<sequence length="225" mass="25151">MTYRVFLAEDEAALRTQLITLLERNGYTCAAAESFGRVSDQALAWGAQLVLLDLNLPGCDGQLICRELRRRAPQLPIVVLTSRDSLLDELASMQMGADDFLTKPCHPQILLARLARLLQRAYPAQGLPSLRQGPLEVDLGRGCARSGGREVPLTRNETRLLQRLLEQPGEIVSRGALMDALWQSDAFVDDNTLTVNMTRLRKKLEELELPDCLHTRRGQGYQLCL</sequence>
<evidence type="ECO:0000259" key="8">
    <source>
        <dbReference type="PROSITE" id="PS50110"/>
    </source>
</evidence>
<dbReference type="CDD" id="cd00383">
    <property type="entry name" value="trans_reg_C"/>
    <property type="match status" value="1"/>
</dbReference>
<feature type="domain" description="Response regulatory" evidence="8">
    <location>
        <begin position="4"/>
        <end position="118"/>
    </location>
</feature>
<gene>
    <name evidence="10" type="ORF">H9714_02605</name>
</gene>
<dbReference type="GO" id="GO:0006355">
    <property type="term" value="P:regulation of DNA-templated transcription"/>
    <property type="evidence" value="ECO:0007669"/>
    <property type="project" value="InterPro"/>
</dbReference>
<dbReference type="PROSITE" id="PS50110">
    <property type="entry name" value="RESPONSE_REGULATORY"/>
    <property type="match status" value="1"/>
</dbReference>
<feature type="modified residue" description="4-aspartylphosphate" evidence="6">
    <location>
        <position position="53"/>
    </location>
</feature>